<keyword evidence="2" id="KW-0732">Signal</keyword>
<dbReference type="EMBL" id="JBJKBG010000009">
    <property type="protein sequence ID" value="KAL3723391.1"/>
    <property type="molecule type" value="Genomic_DNA"/>
</dbReference>
<proteinExistence type="predicted"/>
<name>A0ABD3J6J6_EUCGL</name>
<feature type="signal peptide" evidence="2">
    <location>
        <begin position="1"/>
        <end position="23"/>
    </location>
</feature>
<sequence>MHPNLTKALFLSYLLTVALSCKAAPGELNATATPPPCDGLGGATECRIAYQQPELEFVGGLNDVVYETLNERDPAKCNRRPGRNTPCNPPPNQPPKTDIYRRDGPHS</sequence>
<gene>
    <name evidence="3" type="ORF">ACJRO7_035558</name>
</gene>
<dbReference type="PROSITE" id="PS51257">
    <property type="entry name" value="PROKAR_LIPOPROTEIN"/>
    <property type="match status" value="1"/>
</dbReference>
<organism evidence="3 4">
    <name type="scientific">Eucalyptus globulus</name>
    <name type="common">Tasmanian blue gum</name>
    <dbReference type="NCBI Taxonomy" id="34317"/>
    <lineage>
        <taxon>Eukaryota</taxon>
        <taxon>Viridiplantae</taxon>
        <taxon>Streptophyta</taxon>
        <taxon>Embryophyta</taxon>
        <taxon>Tracheophyta</taxon>
        <taxon>Spermatophyta</taxon>
        <taxon>Magnoliopsida</taxon>
        <taxon>eudicotyledons</taxon>
        <taxon>Gunneridae</taxon>
        <taxon>Pentapetalae</taxon>
        <taxon>rosids</taxon>
        <taxon>malvids</taxon>
        <taxon>Myrtales</taxon>
        <taxon>Myrtaceae</taxon>
        <taxon>Myrtoideae</taxon>
        <taxon>Eucalypteae</taxon>
        <taxon>Eucalyptus</taxon>
    </lineage>
</organism>
<accession>A0ABD3J6J6</accession>
<evidence type="ECO:0000313" key="3">
    <source>
        <dbReference type="EMBL" id="KAL3723391.1"/>
    </source>
</evidence>
<protein>
    <submittedName>
        <fullName evidence="3">Uncharacterized protein</fullName>
    </submittedName>
</protein>
<dbReference type="AlphaFoldDB" id="A0ABD3J6J6"/>
<feature type="compositionally biased region" description="Basic and acidic residues" evidence="1">
    <location>
        <begin position="98"/>
        <end position="107"/>
    </location>
</feature>
<feature type="region of interest" description="Disordered" evidence="1">
    <location>
        <begin position="72"/>
        <end position="107"/>
    </location>
</feature>
<dbReference type="Proteomes" id="UP001634007">
    <property type="component" value="Unassembled WGS sequence"/>
</dbReference>
<evidence type="ECO:0000256" key="2">
    <source>
        <dbReference type="SAM" id="SignalP"/>
    </source>
</evidence>
<feature type="chain" id="PRO_5044807919" evidence="2">
    <location>
        <begin position="24"/>
        <end position="107"/>
    </location>
</feature>
<comment type="caution">
    <text evidence="3">The sequence shown here is derived from an EMBL/GenBank/DDBJ whole genome shotgun (WGS) entry which is preliminary data.</text>
</comment>
<keyword evidence="4" id="KW-1185">Reference proteome</keyword>
<evidence type="ECO:0000313" key="4">
    <source>
        <dbReference type="Proteomes" id="UP001634007"/>
    </source>
</evidence>
<reference evidence="3 4" key="1">
    <citation type="submission" date="2024-11" db="EMBL/GenBank/DDBJ databases">
        <title>Chromosome-level genome assembly of Eucalyptus globulus Labill. provides insights into its genome evolution.</title>
        <authorList>
            <person name="Li X."/>
        </authorList>
    </citation>
    <scope>NUCLEOTIDE SEQUENCE [LARGE SCALE GENOMIC DNA]</scope>
    <source>
        <strain evidence="3">CL2024</strain>
        <tissue evidence="3">Fresh tender leaves</tissue>
    </source>
</reference>
<evidence type="ECO:0000256" key="1">
    <source>
        <dbReference type="SAM" id="MobiDB-lite"/>
    </source>
</evidence>